<dbReference type="EMBL" id="CP002831">
    <property type="protein sequence ID" value="AFC26517.1"/>
    <property type="molecule type" value="Genomic_DNA"/>
</dbReference>
<evidence type="ECO:0000313" key="2">
    <source>
        <dbReference type="Proteomes" id="UP000007519"/>
    </source>
</evidence>
<proteinExistence type="predicted"/>
<dbReference type="HOGENOM" id="CLU_1141942_0_0_10"/>
<dbReference type="Proteomes" id="UP000007519">
    <property type="component" value="Chromosome"/>
</dbReference>
<dbReference type="InterPro" id="IPR019619">
    <property type="entry name" value="DUF2490"/>
</dbReference>
<evidence type="ECO:0000313" key="1">
    <source>
        <dbReference type="EMBL" id="AFC26517.1"/>
    </source>
</evidence>
<reference evidence="1 2" key="1">
    <citation type="journal article" date="2012" name="Stand. Genomic Sci.">
        <title>Complete genome sequencing and analysis of Saprospira grandis str. Lewin, a predatory marine bacterium.</title>
        <authorList>
            <person name="Saw J.H."/>
            <person name="Yuryev A."/>
            <person name="Kanbe M."/>
            <person name="Hou S."/>
            <person name="Young A.G."/>
            <person name="Aizawa S."/>
            <person name="Alam M."/>
        </authorList>
    </citation>
    <scope>NUCLEOTIDE SEQUENCE [LARGE SCALE GENOMIC DNA]</scope>
    <source>
        <strain evidence="1 2">Lewin</strain>
    </source>
</reference>
<sequence length="243" mass="28925">MKTLGASRLLFILAFLVLGQSIWAQSDRTSVRPVNNWFNFQVGGQAGKGKWTAELQIRREDWVENWDALMLAGFYHYPLSKNIQLSGVFTFRQTYPGGGIPRPVREYRPWAQLKIKQPLGKGFKLVHRYRYEHQIKEKWAFEGTEWHQNDWNYTPRFRYLLKLAYRLPNSPLGFAAYEEVYIKANNHHAQWHFMRNRLYAGATYDLEKFSFQLGYLHQLDYFPQDERANIMYPILFFQTVAKI</sequence>
<gene>
    <name evidence="1" type="ordered locus">SGRA_3801</name>
</gene>
<dbReference type="RefSeq" id="WP_015694102.1">
    <property type="nucleotide sequence ID" value="NC_016940.1"/>
</dbReference>
<keyword evidence="2" id="KW-1185">Reference proteome</keyword>
<name>H6L8F3_SAPGL</name>
<organism evidence="1 2">
    <name type="scientific">Saprospira grandis (strain Lewin)</name>
    <dbReference type="NCBI Taxonomy" id="984262"/>
    <lineage>
        <taxon>Bacteria</taxon>
        <taxon>Pseudomonadati</taxon>
        <taxon>Bacteroidota</taxon>
        <taxon>Saprospiria</taxon>
        <taxon>Saprospirales</taxon>
        <taxon>Saprospiraceae</taxon>
        <taxon>Saprospira</taxon>
    </lineage>
</organism>
<dbReference type="KEGG" id="sgn:SGRA_3801"/>
<evidence type="ECO:0008006" key="3">
    <source>
        <dbReference type="Google" id="ProtNLM"/>
    </source>
</evidence>
<dbReference type="OrthoDB" id="1118734at2"/>
<protein>
    <recommendedName>
        <fullName evidence="3">DUF2490 domain-containing protein</fullName>
    </recommendedName>
</protein>
<dbReference type="Pfam" id="PF10677">
    <property type="entry name" value="DUF2490"/>
    <property type="match status" value="1"/>
</dbReference>
<accession>H6L8F3</accession>
<dbReference type="STRING" id="984262.SGRA_3801"/>
<dbReference type="AlphaFoldDB" id="H6L8F3"/>